<keyword evidence="4" id="KW-1185">Reference proteome</keyword>
<sequence>MFLTVVIYSGIFIFLHTAPHDCPAHRIRTEHSHHGATPLMNLHPLIYTVCTAPLAAGRIYAIAGREVPLGFFVVAGTMIACNGWLDDLLYASTRSDIVFSEDPPNENTGLDTFAFLRKRGRNLGTVTTVESGSHERSRSYNGSFKIRSGGAGSSDSSQEVLYGMGEIGVKGEVTVTIDDMPMSSLGRDERKTRTLQSRGSEEDERSIRSGKSYVTWR</sequence>
<dbReference type="EMBL" id="FJUX01000042">
    <property type="protein sequence ID" value="CZS99905.1"/>
    <property type="molecule type" value="Genomic_DNA"/>
</dbReference>
<proteinExistence type="predicted"/>
<dbReference type="Proteomes" id="UP000178912">
    <property type="component" value="Unassembled WGS sequence"/>
</dbReference>
<dbReference type="OrthoDB" id="100006at2759"/>
<evidence type="ECO:0000313" key="3">
    <source>
        <dbReference type="EMBL" id="CZS99905.1"/>
    </source>
</evidence>
<protein>
    <submittedName>
        <fullName evidence="3">Uncharacterized protein</fullName>
    </submittedName>
</protein>
<keyword evidence="2" id="KW-0732">Signal</keyword>
<evidence type="ECO:0000313" key="4">
    <source>
        <dbReference type="Proteomes" id="UP000178912"/>
    </source>
</evidence>
<evidence type="ECO:0000256" key="1">
    <source>
        <dbReference type="SAM" id="MobiDB-lite"/>
    </source>
</evidence>
<accession>A0A1E1KPH9</accession>
<feature type="chain" id="PRO_5009446311" evidence="2">
    <location>
        <begin position="18"/>
        <end position="217"/>
    </location>
</feature>
<feature type="region of interest" description="Disordered" evidence="1">
    <location>
        <begin position="180"/>
        <end position="217"/>
    </location>
</feature>
<dbReference type="AlphaFoldDB" id="A0A1E1KPH9"/>
<evidence type="ECO:0000256" key="2">
    <source>
        <dbReference type="SAM" id="SignalP"/>
    </source>
</evidence>
<organism evidence="3 4">
    <name type="scientific">Rhynchosporium agropyri</name>
    <dbReference type="NCBI Taxonomy" id="914238"/>
    <lineage>
        <taxon>Eukaryota</taxon>
        <taxon>Fungi</taxon>
        <taxon>Dikarya</taxon>
        <taxon>Ascomycota</taxon>
        <taxon>Pezizomycotina</taxon>
        <taxon>Leotiomycetes</taxon>
        <taxon>Helotiales</taxon>
        <taxon>Ploettnerulaceae</taxon>
        <taxon>Rhynchosporium</taxon>
    </lineage>
</organism>
<feature type="signal peptide" evidence="2">
    <location>
        <begin position="1"/>
        <end position="17"/>
    </location>
</feature>
<feature type="region of interest" description="Disordered" evidence="1">
    <location>
        <begin position="130"/>
        <end position="157"/>
    </location>
</feature>
<reference evidence="4" key="1">
    <citation type="submission" date="2016-03" db="EMBL/GenBank/DDBJ databases">
        <authorList>
            <person name="Guldener U."/>
        </authorList>
    </citation>
    <scope>NUCLEOTIDE SEQUENCE [LARGE SCALE GENOMIC DNA]</scope>
    <source>
        <strain evidence="4">04CH-RAC-A.6.1</strain>
    </source>
</reference>
<gene>
    <name evidence="3" type="ORF">RAG0_08174</name>
</gene>
<name>A0A1E1KPH9_9HELO</name>